<organism evidence="1 2">
    <name type="scientific">Panagrolaimus davidi</name>
    <dbReference type="NCBI Taxonomy" id="227884"/>
    <lineage>
        <taxon>Eukaryota</taxon>
        <taxon>Metazoa</taxon>
        <taxon>Ecdysozoa</taxon>
        <taxon>Nematoda</taxon>
        <taxon>Chromadorea</taxon>
        <taxon>Rhabditida</taxon>
        <taxon>Tylenchina</taxon>
        <taxon>Panagrolaimomorpha</taxon>
        <taxon>Panagrolaimoidea</taxon>
        <taxon>Panagrolaimidae</taxon>
        <taxon>Panagrolaimus</taxon>
    </lineage>
</organism>
<evidence type="ECO:0000313" key="2">
    <source>
        <dbReference type="WBParaSite" id="PDA_v2.g15925.t1"/>
    </source>
</evidence>
<evidence type="ECO:0000313" key="1">
    <source>
        <dbReference type="Proteomes" id="UP000887578"/>
    </source>
</evidence>
<protein>
    <submittedName>
        <fullName evidence="2">Uncharacterized protein</fullName>
    </submittedName>
</protein>
<dbReference type="WBParaSite" id="PDA_v2.g15925.t1">
    <property type="protein sequence ID" value="PDA_v2.g15925.t1"/>
    <property type="gene ID" value="PDA_v2.g15925"/>
</dbReference>
<sequence length="145" mass="15687">MENQPSDVQMRHIQALLASGMTPEGIAQHAREAAIHAALPPQEENMELDISAPRPLANAVPAPQPLINAVPAPQPLPNATATPQLLINAVTDNDIMNFVHNLLKYGDPTDKTVEHSGLKEHQRDGLCFLLRRIMGNEERPNGSGG</sequence>
<proteinExistence type="predicted"/>
<keyword evidence="1" id="KW-1185">Reference proteome</keyword>
<accession>A0A914PCM0</accession>
<name>A0A914PCM0_9BILA</name>
<reference evidence="2" key="1">
    <citation type="submission" date="2022-11" db="UniProtKB">
        <authorList>
            <consortium name="WormBaseParasite"/>
        </authorList>
    </citation>
    <scope>IDENTIFICATION</scope>
</reference>
<dbReference type="AlphaFoldDB" id="A0A914PCM0"/>
<dbReference type="Proteomes" id="UP000887578">
    <property type="component" value="Unplaced"/>
</dbReference>